<dbReference type="AlphaFoldDB" id="A0A175VNJ5"/>
<name>A0A175VNJ5_9PEZI</name>
<organism evidence="2 3">
    <name type="scientific">Madurella mycetomatis</name>
    <dbReference type="NCBI Taxonomy" id="100816"/>
    <lineage>
        <taxon>Eukaryota</taxon>
        <taxon>Fungi</taxon>
        <taxon>Dikarya</taxon>
        <taxon>Ascomycota</taxon>
        <taxon>Pezizomycotina</taxon>
        <taxon>Sordariomycetes</taxon>
        <taxon>Sordariomycetidae</taxon>
        <taxon>Sordariales</taxon>
        <taxon>Sordariales incertae sedis</taxon>
        <taxon>Madurella</taxon>
    </lineage>
</organism>
<feature type="region of interest" description="Disordered" evidence="1">
    <location>
        <begin position="87"/>
        <end position="122"/>
    </location>
</feature>
<dbReference type="VEuPathDB" id="FungiDB:MMYC01_210526"/>
<evidence type="ECO:0000313" key="2">
    <source>
        <dbReference type="EMBL" id="KXX73058.1"/>
    </source>
</evidence>
<evidence type="ECO:0000256" key="1">
    <source>
        <dbReference type="SAM" id="MobiDB-lite"/>
    </source>
</evidence>
<comment type="caution">
    <text evidence="2">The sequence shown here is derived from an EMBL/GenBank/DDBJ whole genome shotgun (WGS) entry which is preliminary data.</text>
</comment>
<dbReference type="EMBL" id="LCTW02000557">
    <property type="protein sequence ID" value="KXX73058.1"/>
    <property type="molecule type" value="Genomic_DNA"/>
</dbReference>
<reference evidence="2 3" key="1">
    <citation type="journal article" date="2016" name="Genome Announc.">
        <title>Genome Sequence of Madurella mycetomatis mm55, Isolated from a Human Mycetoma Case in Sudan.</title>
        <authorList>
            <person name="Smit S."/>
            <person name="Derks M.F."/>
            <person name="Bervoets S."/>
            <person name="Fahal A."/>
            <person name="van Leeuwen W."/>
            <person name="van Belkum A."/>
            <person name="van de Sande W.W."/>
        </authorList>
    </citation>
    <scope>NUCLEOTIDE SEQUENCE [LARGE SCALE GENOMIC DNA]</scope>
    <source>
        <strain evidence="3">mm55</strain>
    </source>
</reference>
<keyword evidence="3" id="KW-1185">Reference proteome</keyword>
<sequence length="122" mass="12999">MNAVDVVDEVDLSDVVMDTLDGTGSAEAGKRRVHVQDAEYGGMGYSAAAYRGENGEFGGLEHSTRGDNRPVITRTTEVMIHRDNLDDSDSVTIDNHGNRGIGRARGDASVSTSSSEVHFAKS</sequence>
<proteinExistence type="predicted"/>
<accession>A0A175VNJ5</accession>
<evidence type="ECO:0000313" key="3">
    <source>
        <dbReference type="Proteomes" id="UP000078237"/>
    </source>
</evidence>
<dbReference type="Proteomes" id="UP000078237">
    <property type="component" value="Unassembled WGS sequence"/>
</dbReference>
<gene>
    <name evidence="2" type="ORF">MMYC01_210526</name>
</gene>
<protein>
    <submittedName>
        <fullName evidence="2">Uncharacterized protein</fullName>
    </submittedName>
</protein>